<feature type="signal peptide" evidence="1">
    <location>
        <begin position="1"/>
        <end position="27"/>
    </location>
</feature>
<dbReference type="Proteomes" id="UP000286997">
    <property type="component" value="Unassembled WGS sequence"/>
</dbReference>
<sequence>MRRRAGLRRAGRLVGLGGLVLADLAWADERADARTVLFGSLDAGSSSFVTVGAKHAVDPVGRDGAVVLGSLGYGGRSEIRGAWEGSPKRVRRHTVKASVVGGRQWFADWGVVALFVGPEIDFDQREAAKAVGPSPGLRLHGEVWTRPAPTTLLTLTAIAGSARGDVWTRGSFGVRALGAYLGPEIALYADRTGYRKWSLGLHATEWTGWGVSLRLSGGWLYEERERRPGAYGALTLWRDLD</sequence>
<evidence type="ECO:0000313" key="3">
    <source>
        <dbReference type="Proteomes" id="UP000286997"/>
    </source>
</evidence>
<gene>
    <name evidence="2" type="primary">bcsS</name>
    <name evidence="2" type="ORF">EOE48_13710</name>
</gene>
<feature type="chain" id="PRO_5018608817" evidence="1">
    <location>
        <begin position="28"/>
        <end position="241"/>
    </location>
</feature>
<reference evidence="2 3" key="1">
    <citation type="submission" date="2019-01" db="EMBL/GenBank/DDBJ databases">
        <authorList>
            <person name="Chen W.-M."/>
        </authorList>
    </citation>
    <scope>NUCLEOTIDE SEQUENCE [LARGE SCALE GENOMIC DNA]</scope>
    <source>
        <strain evidence="2 3">TER-1</strain>
    </source>
</reference>
<keyword evidence="1" id="KW-0732">Signal</keyword>
<dbReference type="RefSeq" id="WP_127729954.1">
    <property type="nucleotide sequence ID" value="NZ_SACP01000012.1"/>
</dbReference>
<dbReference type="OrthoDB" id="7991172at2"/>
<evidence type="ECO:0000313" key="2">
    <source>
        <dbReference type="EMBL" id="RVU17441.1"/>
    </source>
</evidence>
<evidence type="ECO:0000256" key="1">
    <source>
        <dbReference type="SAM" id="SignalP"/>
    </source>
</evidence>
<name>A0A3S2XL24_9HYPH</name>
<keyword evidence="3" id="KW-1185">Reference proteome</keyword>
<dbReference type="Pfam" id="PF17036">
    <property type="entry name" value="CBP_BcsS"/>
    <property type="match status" value="1"/>
</dbReference>
<comment type="caution">
    <text evidence="2">The sequence shown here is derived from an EMBL/GenBank/DDBJ whole genome shotgun (WGS) entry which is preliminary data.</text>
</comment>
<dbReference type="EMBL" id="SACP01000012">
    <property type="protein sequence ID" value="RVU17441.1"/>
    <property type="molecule type" value="Genomic_DNA"/>
</dbReference>
<protein>
    <submittedName>
        <fullName evidence="2">Cellulose biosynthesis protein BcsS</fullName>
    </submittedName>
</protein>
<dbReference type="AlphaFoldDB" id="A0A3S2XL24"/>
<dbReference type="InterPro" id="IPR031485">
    <property type="entry name" value="CBP_BcsS"/>
</dbReference>
<accession>A0A3S2XL24</accession>
<proteinExistence type="predicted"/>
<organism evidence="2 3">
    <name type="scientific">Methylobacterium oryzihabitans</name>
    <dbReference type="NCBI Taxonomy" id="2499852"/>
    <lineage>
        <taxon>Bacteria</taxon>
        <taxon>Pseudomonadati</taxon>
        <taxon>Pseudomonadota</taxon>
        <taxon>Alphaproteobacteria</taxon>
        <taxon>Hyphomicrobiales</taxon>
        <taxon>Methylobacteriaceae</taxon>
        <taxon>Methylobacterium</taxon>
    </lineage>
</organism>